<gene>
    <name evidence="1" type="ORF">GGX14DRAFT_338236</name>
</gene>
<dbReference type="Proteomes" id="UP001219525">
    <property type="component" value="Unassembled WGS sequence"/>
</dbReference>
<evidence type="ECO:0000313" key="2">
    <source>
        <dbReference type="Proteomes" id="UP001219525"/>
    </source>
</evidence>
<protein>
    <submittedName>
        <fullName evidence="1">Uncharacterized protein</fullName>
    </submittedName>
</protein>
<evidence type="ECO:0000313" key="1">
    <source>
        <dbReference type="EMBL" id="KAJ7192680.1"/>
    </source>
</evidence>
<comment type="caution">
    <text evidence="1">The sequence shown here is derived from an EMBL/GenBank/DDBJ whole genome shotgun (WGS) entry which is preliminary data.</text>
</comment>
<reference evidence="1" key="1">
    <citation type="submission" date="2023-03" db="EMBL/GenBank/DDBJ databases">
        <title>Massive genome expansion in bonnet fungi (Mycena s.s.) driven by repeated elements and novel gene families across ecological guilds.</title>
        <authorList>
            <consortium name="Lawrence Berkeley National Laboratory"/>
            <person name="Harder C.B."/>
            <person name="Miyauchi S."/>
            <person name="Viragh M."/>
            <person name="Kuo A."/>
            <person name="Thoen E."/>
            <person name="Andreopoulos B."/>
            <person name="Lu D."/>
            <person name="Skrede I."/>
            <person name="Drula E."/>
            <person name="Henrissat B."/>
            <person name="Morin E."/>
            <person name="Kohler A."/>
            <person name="Barry K."/>
            <person name="LaButti K."/>
            <person name="Morin E."/>
            <person name="Salamov A."/>
            <person name="Lipzen A."/>
            <person name="Mereny Z."/>
            <person name="Hegedus B."/>
            <person name="Baldrian P."/>
            <person name="Stursova M."/>
            <person name="Weitz H."/>
            <person name="Taylor A."/>
            <person name="Grigoriev I.V."/>
            <person name="Nagy L.G."/>
            <person name="Martin F."/>
            <person name="Kauserud H."/>
        </authorList>
    </citation>
    <scope>NUCLEOTIDE SEQUENCE</scope>
    <source>
        <strain evidence="1">9144</strain>
    </source>
</reference>
<sequence>QSIKFEFNVQHDCYTAKCEATGERAIMQVRVESGRTEHFLVHQPIDHFIINTHAFHNAHLLRATLPRDLWAPIPLFEDRKAHHDECSSSLRDTRMGKR</sequence>
<organism evidence="1 2">
    <name type="scientific">Mycena pura</name>
    <dbReference type="NCBI Taxonomy" id="153505"/>
    <lineage>
        <taxon>Eukaryota</taxon>
        <taxon>Fungi</taxon>
        <taxon>Dikarya</taxon>
        <taxon>Basidiomycota</taxon>
        <taxon>Agaricomycotina</taxon>
        <taxon>Agaricomycetes</taxon>
        <taxon>Agaricomycetidae</taxon>
        <taxon>Agaricales</taxon>
        <taxon>Marasmiineae</taxon>
        <taxon>Mycenaceae</taxon>
        <taxon>Mycena</taxon>
    </lineage>
</organism>
<name>A0AAD6UQU8_9AGAR</name>
<keyword evidence="2" id="KW-1185">Reference proteome</keyword>
<proteinExistence type="predicted"/>
<feature type="non-terminal residue" evidence="1">
    <location>
        <position position="1"/>
    </location>
</feature>
<dbReference type="AlphaFoldDB" id="A0AAD6UQU8"/>
<dbReference type="EMBL" id="JARJCW010000117">
    <property type="protein sequence ID" value="KAJ7192680.1"/>
    <property type="molecule type" value="Genomic_DNA"/>
</dbReference>
<feature type="non-terminal residue" evidence="1">
    <location>
        <position position="98"/>
    </location>
</feature>
<accession>A0AAD6UQU8</accession>